<name>A0AAE1YZD3_9LAMI</name>
<evidence type="ECO:0000313" key="2">
    <source>
        <dbReference type="EMBL" id="KAK4439032.1"/>
    </source>
</evidence>
<organism evidence="2 3">
    <name type="scientific">Sesamum alatum</name>
    <dbReference type="NCBI Taxonomy" id="300844"/>
    <lineage>
        <taxon>Eukaryota</taxon>
        <taxon>Viridiplantae</taxon>
        <taxon>Streptophyta</taxon>
        <taxon>Embryophyta</taxon>
        <taxon>Tracheophyta</taxon>
        <taxon>Spermatophyta</taxon>
        <taxon>Magnoliopsida</taxon>
        <taxon>eudicotyledons</taxon>
        <taxon>Gunneridae</taxon>
        <taxon>Pentapetalae</taxon>
        <taxon>asterids</taxon>
        <taxon>lamiids</taxon>
        <taxon>Lamiales</taxon>
        <taxon>Pedaliaceae</taxon>
        <taxon>Sesamum</taxon>
    </lineage>
</organism>
<sequence length="129" mass="15013">MEENESDEEKNIEVEEIIEWSDSVFEGINADDDEDNENNWSDYTSDKDQFPYESDHDLQVAVKAYIEPDFKDAMEEIKTTNLAAHKWLIETCGEEPSTWSRHGFDTSVKVDHVTNNMTEPFNAFLVKTR</sequence>
<reference evidence="2" key="1">
    <citation type="submission" date="2020-06" db="EMBL/GenBank/DDBJ databases">
        <authorList>
            <person name="Li T."/>
            <person name="Hu X."/>
            <person name="Zhang T."/>
            <person name="Song X."/>
            <person name="Zhang H."/>
            <person name="Dai N."/>
            <person name="Sheng W."/>
            <person name="Hou X."/>
            <person name="Wei L."/>
        </authorList>
    </citation>
    <scope>NUCLEOTIDE SEQUENCE</scope>
    <source>
        <strain evidence="2">3651</strain>
        <tissue evidence="2">Leaf</tissue>
    </source>
</reference>
<reference evidence="2" key="2">
    <citation type="journal article" date="2024" name="Plant">
        <title>Genomic evolution and insights into agronomic trait innovations of Sesamum species.</title>
        <authorList>
            <person name="Miao H."/>
            <person name="Wang L."/>
            <person name="Qu L."/>
            <person name="Liu H."/>
            <person name="Sun Y."/>
            <person name="Le M."/>
            <person name="Wang Q."/>
            <person name="Wei S."/>
            <person name="Zheng Y."/>
            <person name="Lin W."/>
            <person name="Duan Y."/>
            <person name="Cao H."/>
            <person name="Xiong S."/>
            <person name="Wang X."/>
            <person name="Wei L."/>
            <person name="Li C."/>
            <person name="Ma Q."/>
            <person name="Ju M."/>
            <person name="Zhao R."/>
            <person name="Li G."/>
            <person name="Mu C."/>
            <person name="Tian Q."/>
            <person name="Mei H."/>
            <person name="Zhang T."/>
            <person name="Gao T."/>
            <person name="Zhang H."/>
        </authorList>
    </citation>
    <scope>NUCLEOTIDE SEQUENCE</scope>
    <source>
        <strain evidence="2">3651</strain>
    </source>
</reference>
<dbReference type="Proteomes" id="UP001293254">
    <property type="component" value="Unassembled WGS sequence"/>
</dbReference>
<evidence type="ECO:0000313" key="3">
    <source>
        <dbReference type="Proteomes" id="UP001293254"/>
    </source>
</evidence>
<feature type="region of interest" description="Disordered" evidence="1">
    <location>
        <begin position="26"/>
        <end position="51"/>
    </location>
</feature>
<keyword evidence="3" id="KW-1185">Reference proteome</keyword>
<protein>
    <submittedName>
        <fullName evidence="2">Uncharacterized protein</fullName>
    </submittedName>
</protein>
<dbReference type="AlphaFoldDB" id="A0AAE1YZD3"/>
<proteinExistence type="predicted"/>
<dbReference type="EMBL" id="JACGWO010000001">
    <property type="protein sequence ID" value="KAK4439032.1"/>
    <property type="molecule type" value="Genomic_DNA"/>
</dbReference>
<gene>
    <name evidence="2" type="ORF">Salat_0237900</name>
</gene>
<evidence type="ECO:0000256" key="1">
    <source>
        <dbReference type="SAM" id="MobiDB-lite"/>
    </source>
</evidence>
<accession>A0AAE1YZD3</accession>
<comment type="caution">
    <text evidence="2">The sequence shown here is derived from an EMBL/GenBank/DDBJ whole genome shotgun (WGS) entry which is preliminary data.</text>
</comment>